<evidence type="ECO:0000256" key="1">
    <source>
        <dbReference type="SAM" id="Phobius"/>
    </source>
</evidence>
<evidence type="ECO:0000313" key="2">
    <source>
        <dbReference type="EMBL" id="CAB4629376.1"/>
    </source>
</evidence>
<feature type="transmembrane region" description="Helical" evidence="1">
    <location>
        <begin position="20"/>
        <end position="41"/>
    </location>
</feature>
<reference evidence="2" key="1">
    <citation type="submission" date="2020-05" db="EMBL/GenBank/DDBJ databases">
        <authorList>
            <person name="Chiriac C."/>
            <person name="Salcher M."/>
            <person name="Ghai R."/>
            <person name="Kavagutti S V."/>
        </authorList>
    </citation>
    <scope>NUCLEOTIDE SEQUENCE</scope>
</reference>
<accession>A0A6J6IXQ9</accession>
<gene>
    <name evidence="2" type="ORF">UFOPK2131_00174</name>
</gene>
<name>A0A6J6IXQ9_9ZZZZ</name>
<sequence>MIWLDRHLALAVANKDSGSVTAELVLALPAVVMIVALALGAMSVQLQRMELVSAASTIARAIARGEPIAIVDALVSELGEQVGFEIQEELGVVCVVLRSEIGIFSIDLSGLELIETQCAKAQGQ</sequence>
<keyword evidence="1" id="KW-0472">Membrane</keyword>
<dbReference type="EMBL" id="CAEZVT010000005">
    <property type="protein sequence ID" value="CAB4629376.1"/>
    <property type="molecule type" value="Genomic_DNA"/>
</dbReference>
<protein>
    <submittedName>
        <fullName evidence="2">Unannotated protein</fullName>
    </submittedName>
</protein>
<keyword evidence="1" id="KW-0812">Transmembrane</keyword>
<keyword evidence="1" id="KW-1133">Transmembrane helix</keyword>
<organism evidence="2">
    <name type="scientific">freshwater metagenome</name>
    <dbReference type="NCBI Taxonomy" id="449393"/>
    <lineage>
        <taxon>unclassified sequences</taxon>
        <taxon>metagenomes</taxon>
        <taxon>ecological metagenomes</taxon>
    </lineage>
</organism>
<proteinExistence type="predicted"/>
<dbReference type="AlphaFoldDB" id="A0A6J6IXQ9"/>